<reference evidence="1" key="1">
    <citation type="journal article" date="2015" name="Nature">
        <title>Complex archaea that bridge the gap between prokaryotes and eukaryotes.</title>
        <authorList>
            <person name="Spang A."/>
            <person name="Saw J.H."/>
            <person name="Jorgensen S.L."/>
            <person name="Zaremba-Niedzwiedzka K."/>
            <person name="Martijn J."/>
            <person name="Lind A.E."/>
            <person name="van Eijk R."/>
            <person name="Schleper C."/>
            <person name="Guy L."/>
            <person name="Ettema T.J."/>
        </authorList>
    </citation>
    <scope>NUCLEOTIDE SEQUENCE</scope>
</reference>
<gene>
    <name evidence="1" type="ORF">LCGC14_1153260</name>
</gene>
<proteinExistence type="predicted"/>
<dbReference type="EMBL" id="LAZR01005562">
    <property type="protein sequence ID" value="KKM98899.1"/>
    <property type="molecule type" value="Genomic_DNA"/>
</dbReference>
<name>A0A0F9LUT5_9ZZZZ</name>
<dbReference type="AlphaFoldDB" id="A0A0F9LUT5"/>
<sequence>MGYQALLKVGRPSYKWGDIDFSGFALGLNTSVRPTQLKLTELAQCINFININPAGYHKTRGAINKYTNSATTNNSPVKAFKKVFIGSTSYELLIDAAYKVYYLDGSLDPVAIGTLEGDGQIIGFNGVAVLLDGSFIKYLDGVSAIKIAYDDGTGPSGYQFNNRAGDNDSTLELGNGTNTRIAYKFTSQAWTAGYTIPATTVIVKVSAQGTPNASAITASLRKVSDNSIIATGTLIDDASDLTSVAEELSVEMTVSSEMLPSIAYYMSIEHTGGDGANNVLIHCTDVSGGAYAYYWTGSWNLDNTAQPLMGMRPGIPPKAAFGDVWAHRLHVAGDPDNPAYDWFCNLTHLDWSTPDGGGYVAAVDEDAQSFPIGGISTIFTDLLVYGKQDHPYICNMIGDTPADYELPVMFQKVWSTHKTLISSVNDVWAASYEGVMPITGVELYGDLRVKTASDRIINLLQAYWDTDTALAGFYPKESQYWLVLPTYHRVLVCRTKFPATDPDDGGPVYPWFELELYRDRLRRSAYKWTASGSGTNEYHAEIAAGGDPSIAVSPDFITVDGVKWAKGTLGSLSDHTWGFGDNDTLGYSSVYLRDDSGDPDTTEIDVRSILVPTCLANESGVIFIGGSDGFVYHFDSDEYKDQGLHQILPRLRGPYVSLAYKNVNFDDLQLLASSLTGAGLSINLYKNDAYLTPFQTVLMNLAVSDALTLGEATMDLGDALFTLGAPTNPIWRHLNFNARSVQIGVTNVSLAGEPVYINGFGLKYRYLSQ</sequence>
<organism evidence="1">
    <name type="scientific">marine sediment metagenome</name>
    <dbReference type="NCBI Taxonomy" id="412755"/>
    <lineage>
        <taxon>unclassified sequences</taxon>
        <taxon>metagenomes</taxon>
        <taxon>ecological metagenomes</taxon>
    </lineage>
</organism>
<evidence type="ECO:0000313" key="1">
    <source>
        <dbReference type="EMBL" id="KKM98899.1"/>
    </source>
</evidence>
<protein>
    <submittedName>
        <fullName evidence="1">Uncharacterized protein</fullName>
    </submittedName>
</protein>
<accession>A0A0F9LUT5</accession>
<comment type="caution">
    <text evidence="1">The sequence shown here is derived from an EMBL/GenBank/DDBJ whole genome shotgun (WGS) entry which is preliminary data.</text>
</comment>